<dbReference type="Gene3D" id="2.60.40.10">
    <property type="entry name" value="Immunoglobulins"/>
    <property type="match status" value="1"/>
</dbReference>
<dbReference type="SMART" id="SM00502">
    <property type="entry name" value="BBC"/>
    <property type="match status" value="1"/>
</dbReference>
<dbReference type="PANTHER" id="PTHR24099">
    <property type="entry name" value="E3 UBIQUITIN-PROTEIN LIGASE TRIM36-RELATED"/>
    <property type="match status" value="1"/>
</dbReference>
<dbReference type="InterPro" id="IPR027370">
    <property type="entry name" value="Znf-RING_euk"/>
</dbReference>
<dbReference type="AlphaFoldDB" id="A0A668U065"/>
<dbReference type="GO" id="GO:0005874">
    <property type="term" value="C:microtubule"/>
    <property type="evidence" value="ECO:0007669"/>
    <property type="project" value="UniProtKB-KW"/>
</dbReference>
<dbReference type="GO" id="GO:0008270">
    <property type="term" value="F:zinc ion binding"/>
    <property type="evidence" value="ECO:0007669"/>
    <property type="project" value="UniProtKB-KW"/>
</dbReference>
<dbReference type="GO" id="GO:0008017">
    <property type="term" value="F:microtubule binding"/>
    <property type="evidence" value="ECO:0007669"/>
    <property type="project" value="TreeGrafter"/>
</dbReference>
<evidence type="ECO:0000256" key="9">
    <source>
        <dbReference type="ARBA" id="ARBA00022786"/>
    </source>
</evidence>
<evidence type="ECO:0000256" key="12">
    <source>
        <dbReference type="ARBA" id="ARBA00023212"/>
    </source>
</evidence>
<feature type="compositionally biased region" description="Low complexity" evidence="15">
    <location>
        <begin position="114"/>
        <end position="124"/>
    </location>
</feature>
<evidence type="ECO:0000256" key="6">
    <source>
        <dbReference type="ARBA" id="ARBA00022723"/>
    </source>
</evidence>
<dbReference type="InterPro" id="IPR013083">
    <property type="entry name" value="Znf_RING/FYVE/PHD"/>
</dbReference>
<keyword evidence="8 13" id="KW-0863">Zinc-finger</keyword>
<dbReference type="InterPro" id="IPR013783">
    <property type="entry name" value="Ig-like_fold"/>
</dbReference>
<keyword evidence="9" id="KW-0833">Ubl conjugation pathway</keyword>
<evidence type="ECO:0000256" key="5">
    <source>
        <dbReference type="ARBA" id="ARBA00022701"/>
    </source>
</evidence>
<evidence type="ECO:0000259" key="18">
    <source>
        <dbReference type="PROSITE" id="PS50188"/>
    </source>
</evidence>
<dbReference type="Pfam" id="PF00643">
    <property type="entry name" value="zf-B_box"/>
    <property type="match status" value="1"/>
</dbReference>
<dbReference type="InterPro" id="IPR000315">
    <property type="entry name" value="Znf_B-box"/>
</dbReference>
<dbReference type="Gene3D" id="3.30.160.60">
    <property type="entry name" value="Classic Zinc Finger"/>
    <property type="match status" value="1"/>
</dbReference>
<dbReference type="InterPro" id="IPR050617">
    <property type="entry name" value="E3_ligase_FN3/SPRY"/>
</dbReference>
<dbReference type="Proteomes" id="UP000472276">
    <property type="component" value="Unassembled WGS sequence"/>
</dbReference>
<dbReference type="Gene3D" id="2.60.120.920">
    <property type="match status" value="1"/>
</dbReference>
<feature type="domain" description="B box-type" evidence="17">
    <location>
        <begin position="181"/>
        <end position="223"/>
    </location>
</feature>
<dbReference type="CDD" id="cd16753">
    <property type="entry name" value="RING-HC_MID1"/>
    <property type="match status" value="1"/>
</dbReference>
<name>A0A668U065_OREAU</name>
<feature type="region of interest" description="Disordered" evidence="15">
    <location>
        <begin position="90"/>
        <end position="124"/>
    </location>
</feature>
<dbReference type="Ensembl" id="ENSOABT00000032269.2">
    <property type="protein sequence ID" value="ENSOABP00000031392.1"/>
    <property type="gene ID" value="ENSOABG00000013815.2"/>
</dbReference>
<comment type="similarity">
    <text evidence="2">Belongs to the TRIM/RBCC family.</text>
</comment>
<evidence type="ECO:0000259" key="16">
    <source>
        <dbReference type="PROSITE" id="PS50089"/>
    </source>
</evidence>
<dbReference type="PROSITE" id="PS50089">
    <property type="entry name" value="ZF_RING_2"/>
    <property type="match status" value="1"/>
</dbReference>
<dbReference type="SMART" id="SM00060">
    <property type="entry name" value="FN3"/>
    <property type="match status" value="1"/>
</dbReference>
<proteinExistence type="inferred from homology"/>
<dbReference type="Pfam" id="PF18568">
    <property type="entry name" value="COS"/>
    <property type="match status" value="1"/>
</dbReference>
<evidence type="ECO:0000256" key="10">
    <source>
        <dbReference type="ARBA" id="ARBA00022833"/>
    </source>
</evidence>
<dbReference type="PROSITE" id="PS00518">
    <property type="entry name" value="ZF_RING_1"/>
    <property type="match status" value="1"/>
</dbReference>
<dbReference type="InterPro" id="IPR003877">
    <property type="entry name" value="SPRY_dom"/>
</dbReference>
<keyword evidence="7" id="KW-0677">Repeat</keyword>
<evidence type="ECO:0000256" key="2">
    <source>
        <dbReference type="ARBA" id="ARBA00008518"/>
    </source>
</evidence>
<evidence type="ECO:0000256" key="15">
    <source>
        <dbReference type="SAM" id="MobiDB-lite"/>
    </source>
</evidence>
<dbReference type="SMART" id="SM00184">
    <property type="entry name" value="RING"/>
    <property type="match status" value="1"/>
</dbReference>
<evidence type="ECO:0000259" key="20">
    <source>
        <dbReference type="PROSITE" id="PS51262"/>
    </source>
</evidence>
<dbReference type="InterPro" id="IPR001870">
    <property type="entry name" value="B30.2/SPRY"/>
</dbReference>
<dbReference type="SUPFAM" id="SSF57850">
    <property type="entry name" value="RING/U-box"/>
    <property type="match status" value="1"/>
</dbReference>
<dbReference type="CDD" id="cd00063">
    <property type="entry name" value="FN3"/>
    <property type="match status" value="1"/>
</dbReference>
<dbReference type="Pfam" id="PF00041">
    <property type="entry name" value="fn3"/>
    <property type="match status" value="1"/>
</dbReference>
<evidence type="ECO:0000256" key="11">
    <source>
        <dbReference type="ARBA" id="ARBA00023054"/>
    </source>
</evidence>
<dbReference type="PROSITE" id="PS50119">
    <property type="entry name" value="ZF_BBOX"/>
    <property type="match status" value="1"/>
</dbReference>
<dbReference type="Gene3D" id="4.10.830.40">
    <property type="match status" value="1"/>
</dbReference>
<dbReference type="InterPro" id="IPR003649">
    <property type="entry name" value="Bbox_C"/>
</dbReference>
<dbReference type="Gene3D" id="3.30.40.10">
    <property type="entry name" value="Zinc/RING finger domain, C3HC4 (zinc finger)"/>
    <property type="match status" value="1"/>
</dbReference>
<evidence type="ECO:0000256" key="4">
    <source>
        <dbReference type="ARBA" id="ARBA00022679"/>
    </source>
</evidence>
<keyword evidence="6" id="KW-0479">Metal-binding</keyword>
<evidence type="ECO:0000256" key="7">
    <source>
        <dbReference type="ARBA" id="ARBA00022737"/>
    </source>
</evidence>
<comment type="subcellular location">
    <subcellularLocation>
        <location evidence="1">Cytoplasm</location>
        <location evidence="1">Cytoskeleton</location>
    </subcellularLocation>
</comment>
<dbReference type="FunFam" id="3.30.40.10:FF:000014">
    <property type="entry name" value="probable E3 ubiquitin-protein ligase MID2"/>
    <property type="match status" value="1"/>
</dbReference>
<dbReference type="Gene3D" id="1.20.5.170">
    <property type="match status" value="1"/>
</dbReference>
<dbReference type="InterPro" id="IPR003879">
    <property type="entry name" value="Butyrophylin_SPRY"/>
</dbReference>
<reference evidence="21" key="1">
    <citation type="submission" date="2025-08" db="UniProtKB">
        <authorList>
            <consortium name="Ensembl"/>
        </authorList>
    </citation>
    <scope>IDENTIFICATION</scope>
</reference>
<feature type="coiled-coil region" evidence="14">
    <location>
        <begin position="253"/>
        <end position="287"/>
    </location>
</feature>
<dbReference type="PANTHER" id="PTHR24099:SF12">
    <property type="entry name" value="E3 UBIQUITIN-PROTEIN LIGASE MID2-RELATED"/>
    <property type="match status" value="1"/>
</dbReference>
<keyword evidence="10" id="KW-0862">Zinc</keyword>
<dbReference type="SMART" id="SM00449">
    <property type="entry name" value="SPRY"/>
    <property type="match status" value="1"/>
</dbReference>
<dbReference type="InterPro" id="IPR017903">
    <property type="entry name" value="COS_domain"/>
</dbReference>
<dbReference type="InterPro" id="IPR003961">
    <property type="entry name" value="FN3_dom"/>
</dbReference>
<dbReference type="InterPro" id="IPR047063">
    <property type="entry name" value="MID2_Bbox2_Zfn"/>
</dbReference>
<dbReference type="InterPro" id="IPR001841">
    <property type="entry name" value="Znf_RING"/>
</dbReference>
<keyword evidence="4" id="KW-0808">Transferase</keyword>
<dbReference type="InterPro" id="IPR013320">
    <property type="entry name" value="ConA-like_dom_sf"/>
</dbReference>
<dbReference type="CDD" id="cd13739">
    <property type="entry name" value="SPRY_PRY_TRIM1"/>
    <property type="match status" value="1"/>
</dbReference>
<dbReference type="InterPro" id="IPR035752">
    <property type="entry name" value="SPRY/PRY_TRIM1"/>
</dbReference>
<organism evidence="21 22">
    <name type="scientific">Oreochromis aureus</name>
    <name type="common">Israeli tilapia</name>
    <name type="synonym">Chromis aureus</name>
    <dbReference type="NCBI Taxonomy" id="47969"/>
    <lineage>
        <taxon>Eukaryota</taxon>
        <taxon>Metazoa</taxon>
        <taxon>Chordata</taxon>
        <taxon>Craniata</taxon>
        <taxon>Vertebrata</taxon>
        <taxon>Euteleostomi</taxon>
        <taxon>Actinopterygii</taxon>
        <taxon>Neopterygii</taxon>
        <taxon>Teleostei</taxon>
        <taxon>Neoteleostei</taxon>
        <taxon>Acanthomorphata</taxon>
        <taxon>Ovalentaria</taxon>
        <taxon>Cichlomorphae</taxon>
        <taxon>Cichliformes</taxon>
        <taxon>Cichlidae</taxon>
        <taxon>African cichlids</taxon>
        <taxon>Pseudocrenilabrinae</taxon>
        <taxon>Oreochromini</taxon>
        <taxon>Oreochromis</taxon>
    </lineage>
</organism>
<dbReference type="SUPFAM" id="SSF57845">
    <property type="entry name" value="B-box zinc-binding domain"/>
    <property type="match status" value="1"/>
</dbReference>
<evidence type="ECO:0000256" key="14">
    <source>
        <dbReference type="SAM" id="Coils"/>
    </source>
</evidence>
<dbReference type="PRINTS" id="PR01407">
    <property type="entry name" value="BUTYPHLNCDUF"/>
</dbReference>
<dbReference type="InterPro" id="IPR040859">
    <property type="entry name" value="Midline-1_COS"/>
</dbReference>
<accession>A0A668U065</accession>
<feature type="domain" description="COS" evidence="20">
    <location>
        <begin position="353"/>
        <end position="412"/>
    </location>
</feature>
<evidence type="ECO:0000256" key="3">
    <source>
        <dbReference type="ARBA" id="ARBA00022490"/>
    </source>
</evidence>
<dbReference type="SUPFAM" id="SSF49265">
    <property type="entry name" value="Fibronectin type III"/>
    <property type="match status" value="1"/>
</dbReference>
<dbReference type="Pfam" id="PF22586">
    <property type="entry name" value="ANCHR-like_BBOX"/>
    <property type="match status" value="1"/>
</dbReference>
<dbReference type="Pfam" id="PF00622">
    <property type="entry name" value="SPRY"/>
    <property type="match status" value="1"/>
</dbReference>
<dbReference type="InterPro" id="IPR043136">
    <property type="entry name" value="B30.2/SPRY_sf"/>
</dbReference>
<keyword evidence="12" id="KW-0206">Cytoskeleton</keyword>
<dbReference type="CDD" id="cd19823">
    <property type="entry name" value="Bbox2_MID2_C-I"/>
    <property type="match status" value="1"/>
</dbReference>
<dbReference type="SMART" id="SM00336">
    <property type="entry name" value="BBOX"/>
    <property type="match status" value="2"/>
</dbReference>
<sequence length="725" mass="81832">METLESELTCPICLELFEDPLLLPCAHSLCFNCAHRILVSHCSTSKPLESISAFQCPTCRYVITLNHRGLEGLKRNVTLQNIIDRFQKASLSGPNSPTESRRLQPQRPYTATISGSARSSPATSSHSHHCQFCEQDPPREAVKTCVTCEVSYCDRCLRATHPNKKPFTSHRLVEPVPDTHIRGLTCLEHENEKVNMYCLVDDQLICALCKLVGRHREHQVSSLTERFDKLKAYQVSPGRVSDAVMEASKTSAAQTLENNLTNLVKRNSELENQMAKLIQICQQVEVNTAMHEAKLVEECDELVEIIRQRKQVIAVKIKESKVMKLRKLAQQIANCRQCLERSSALITQAEQSLKENDHARFLQTARNVAERVAMATASSQVLIPDVNLNEAFDNFALDFSREKKILEGLDYLTAPNPPSIRDELCTASHDTITVHWTSEDEFSVTSYELQYTIYTGQTNFISLYNSADSWMIVPNIKQNHYTVHGLQSGTRYIFFVKAINQAGSRNSEPARLKTNSQPFKLDPKTAHKKLRLSNDCLTMEKDESSLKKSHTPERFSGTGSYGAAGNVFIDSGCHYWEVLLGASTWYAIGVAYKSAPKNEWSGKNSSSWVFSRCNNNFMVRHDGKEMLVEASLQLRRLGVLLDYDNNSLSFYDAMNSQHIHTFEISFLLPVVPTFMIWNKSVMILSGLPVPDFVDGVASDLQEHQQQQMGMCRQDSPYLTGMKTCH</sequence>
<reference evidence="21" key="2">
    <citation type="submission" date="2025-09" db="UniProtKB">
        <authorList>
            <consortium name="Ensembl"/>
        </authorList>
    </citation>
    <scope>IDENTIFICATION</scope>
</reference>
<dbReference type="PROSITE" id="PS50853">
    <property type="entry name" value="FN3"/>
    <property type="match status" value="1"/>
</dbReference>
<protein>
    <submittedName>
        <fullName evidence="21">Uncharacterized protein</fullName>
    </submittedName>
</protein>
<dbReference type="PROSITE" id="PS51262">
    <property type="entry name" value="COS"/>
    <property type="match status" value="1"/>
</dbReference>
<evidence type="ECO:0000256" key="13">
    <source>
        <dbReference type="PROSITE-ProRule" id="PRU00024"/>
    </source>
</evidence>
<feature type="domain" description="B30.2/SPRY" evidence="18">
    <location>
        <begin position="499"/>
        <end position="692"/>
    </location>
</feature>
<evidence type="ECO:0000313" key="22">
    <source>
        <dbReference type="Proteomes" id="UP000472276"/>
    </source>
</evidence>
<dbReference type="InterPro" id="IPR036116">
    <property type="entry name" value="FN3_sf"/>
</dbReference>
<evidence type="ECO:0000256" key="1">
    <source>
        <dbReference type="ARBA" id="ARBA00004245"/>
    </source>
</evidence>
<evidence type="ECO:0000259" key="17">
    <source>
        <dbReference type="PROSITE" id="PS50119"/>
    </source>
</evidence>
<dbReference type="PROSITE" id="PS50188">
    <property type="entry name" value="B302_SPRY"/>
    <property type="match status" value="1"/>
</dbReference>
<keyword evidence="5" id="KW-0493">Microtubule</keyword>
<feature type="domain" description="RING-type" evidence="16">
    <location>
        <begin position="10"/>
        <end position="60"/>
    </location>
</feature>
<gene>
    <name evidence="21" type="primary">MID2</name>
</gene>
<evidence type="ECO:0000313" key="21">
    <source>
        <dbReference type="Ensembl" id="ENSOABP00000031392.1"/>
    </source>
</evidence>
<feature type="domain" description="Fibronectin type-III" evidence="19">
    <location>
        <begin position="414"/>
        <end position="517"/>
    </location>
</feature>
<dbReference type="SUPFAM" id="SSF49899">
    <property type="entry name" value="Concanavalin A-like lectins/glucanases"/>
    <property type="match status" value="1"/>
</dbReference>
<dbReference type="Pfam" id="PF13445">
    <property type="entry name" value="zf-RING_UBOX"/>
    <property type="match status" value="1"/>
</dbReference>
<dbReference type="GO" id="GO:0016740">
    <property type="term" value="F:transferase activity"/>
    <property type="evidence" value="ECO:0007669"/>
    <property type="project" value="UniProtKB-KW"/>
</dbReference>
<dbReference type="InterPro" id="IPR017907">
    <property type="entry name" value="Znf_RING_CS"/>
</dbReference>
<keyword evidence="22" id="KW-1185">Reference proteome</keyword>
<keyword evidence="3" id="KW-0963">Cytoplasm</keyword>
<evidence type="ECO:0000259" key="19">
    <source>
        <dbReference type="PROSITE" id="PS50853"/>
    </source>
</evidence>
<evidence type="ECO:0000256" key="8">
    <source>
        <dbReference type="ARBA" id="ARBA00022771"/>
    </source>
</evidence>
<dbReference type="GO" id="GO:0035372">
    <property type="term" value="P:protein localization to microtubule"/>
    <property type="evidence" value="ECO:0007669"/>
    <property type="project" value="TreeGrafter"/>
</dbReference>
<keyword evidence="11 14" id="KW-0175">Coiled coil</keyword>